<reference evidence="1" key="1">
    <citation type="journal article" date="2014" name="PLoS ONE">
        <title>An unclassified microorganism: novel pathogen candidate lurking in human airways.</title>
        <authorList>
            <person name="Fukuda K."/>
            <person name="Yatera K."/>
            <person name="Ogawa M."/>
            <person name="Kawanami T."/>
            <person name="Yamasaki K."/>
            <person name="Noguchi S."/>
            <person name="Murphy R.S."/>
            <person name="Mukae H."/>
            <person name="Taniguchi H."/>
        </authorList>
    </citation>
    <scope>NUCLEOTIDE SEQUENCE</scope>
    <source>
        <strain evidence="1">IOLA-A4PG</strain>
    </source>
</reference>
<proteinExistence type="predicted"/>
<organism evidence="1">
    <name type="scientific">uncultured microorganism</name>
    <dbReference type="NCBI Taxonomy" id="358574"/>
    <lineage>
        <taxon>unclassified sequences</taxon>
        <taxon>environmental samples</taxon>
    </lineage>
</organism>
<dbReference type="EMBL" id="AB828323">
    <property type="protein sequence ID" value="BAP19097.1"/>
    <property type="molecule type" value="Genomic_DNA"/>
</dbReference>
<accession>A0A077JJM3</accession>
<protein>
    <submittedName>
        <fullName evidence="1">Uncharacterized protein</fullName>
    </submittedName>
</protein>
<evidence type="ECO:0000313" key="1">
    <source>
        <dbReference type="EMBL" id="BAP19097.1"/>
    </source>
</evidence>
<name>A0A077JJM3_9ZZZZ</name>
<dbReference type="AlphaFoldDB" id="A0A077JJM3"/>
<sequence length="210" mass="24636">MFFTYLYLMKLIYSKIKLIQMYNSIKPDVLYNSDMEQNIIFRYNKWQIDSMNNMYSAIGYINIDPINLIYFSPPIIIIGLNFFKYFSVNIKYNNKQELYLYISRLLFIRFIEGIQGYFKIVAYSAGLSVGTGVCMPESKSDVLKHPFFFNIYSDILISLPIRKISNINNLINFVLLLRFELCNSKKQFFSTSLGIQAIKNNNLVESIGKK</sequence>